<gene>
    <name evidence="4" type="ORF">GCK32_002087</name>
</gene>
<evidence type="ECO:0000256" key="1">
    <source>
        <dbReference type="SAM" id="Coils"/>
    </source>
</evidence>
<evidence type="ECO:0000256" key="2">
    <source>
        <dbReference type="SAM" id="MobiDB-lite"/>
    </source>
</evidence>
<sequence length="982" mass="112668">MRYSISSIHFSLLHVNFLICPLLPKSSPPSAMELDSSKEEALLFWFNTYGTSIDLAAVDSLKQLWLAHIPSLQNCLQTNQNKKVLSTNAYTTYQNLYTHLLNANDQNVFVESLSVEKAAEGNCLEIAKFLAVLLNELRISNPDVIKESVAVMEREGQDEPLREILGSFDEEQTNWWSVMLSRSDFELASGAYNSQFVTPRRPSLPVEEFSGMSVNRSAFATPCGPRLSEGRRRNNGAYTVARCEGSPLMEAINSPKVRELRRDREIRSLKKQLNDLEDQLSLADSRALNYKRENDSLIVELTSKKARIRELERSEKLLLKDRDDLEDKLGAIKNQMEQLQSLCASQKQRIAMHKSSAEEWEEKKTQLTEKLKAKESALVSLERKLRDINDEHAGALQTVRVLETERDNLSALLAETKHAAESERDQYQASISEWRKRCEAETSEQMFLYSSEMAKNAALQQELREQCEKLEKLQKQYEDSKRIWEESKQAYIQKYEAVSKRLAEVEAELTDREERHERFANEHEAIVRQLEGAHLAENAQRDSKIRCSRARIDELESSLAECNRVILQQRKEMATLIEERDAVDAERSLMRTHLDEKDAELSEASTTIEKLKSQISDMELKHSNTLQSMGSLQSDCARLQAGVDAKDLEIFEMQSRYDLLLSDERNNLTQELLQTRKELEEERERNREQESLMKATAEDLKHKLEDLTTRSNNQASLISQIEAVVVNELHSVQEKEQGEYKTECEALREKDLIRTQQIQDLCKKFDRLENDLDSYNKKNCELELQIVQLKEENAQYRKCIELSNFKPDKELIKMRFPNASASKGTLRRTVERVPSPAANSIFLVNEEEPPVCEMSTTDLKYMDMEGAPIPTTLARKPPRPKSPSKADLAKHRTVPPSGDKRPDFQLDTDRSRLAELQKRNAMLHPAMRCAYGVEMGAYNSPTGNENTVKHGSARRKSGMFFQRASSYVRRKLPLSDSTNSHQ</sequence>
<feature type="chain" id="PRO_5042914268" description="HOOK N-terminal domain-containing protein" evidence="3">
    <location>
        <begin position="25"/>
        <end position="982"/>
    </location>
</feature>
<accession>A0AAN8IT68</accession>
<feature type="region of interest" description="Disordered" evidence="2">
    <location>
        <begin position="869"/>
        <end position="907"/>
    </location>
</feature>
<feature type="coiled-coil region" evidence="1">
    <location>
        <begin position="259"/>
        <end position="522"/>
    </location>
</feature>
<evidence type="ECO:0000313" key="4">
    <source>
        <dbReference type="EMBL" id="KAK5980627.1"/>
    </source>
</evidence>
<dbReference type="SUPFAM" id="SSF57997">
    <property type="entry name" value="Tropomyosin"/>
    <property type="match status" value="1"/>
</dbReference>
<evidence type="ECO:0000313" key="5">
    <source>
        <dbReference type="Proteomes" id="UP001331761"/>
    </source>
</evidence>
<organism evidence="4 5">
    <name type="scientific">Trichostrongylus colubriformis</name>
    <name type="common">Black scour worm</name>
    <dbReference type="NCBI Taxonomy" id="6319"/>
    <lineage>
        <taxon>Eukaryota</taxon>
        <taxon>Metazoa</taxon>
        <taxon>Ecdysozoa</taxon>
        <taxon>Nematoda</taxon>
        <taxon>Chromadorea</taxon>
        <taxon>Rhabditida</taxon>
        <taxon>Rhabditina</taxon>
        <taxon>Rhabditomorpha</taxon>
        <taxon>Strongyloidea</taxon>
        <taxon>Trichostrongylidae</taxon>
        <taxon>Trichostrongylus</taxon>
    </lineage>
</organism>
<feature type="signal peptide" evidence="3">
    <location>
        <begin position="1"/>
        <end position="24"/>
    </location>
</feature>
<feature type="compositionally biased region" description="Basic and acidic residues" evidence="2">
    <location>
        <begin position="898"/>
        <end position="907"/>
    </location>
</feature>
<dbReference type="AlphaFoldDB" id="A0AAN8IT68"/>
<evidence type="ECO:0000256" key="3">
    <source>
        <dbReference type="SAM" id="SignalP"/>
    </source>
</evidence>
<keyword evidence="3" id="KW-0732">Signal</keyword>
<evidence type="ECO:0008006" key="6">
    <source>
        <dbReference type="Google" id="ProtNLM"/>
    </source>
</evidence>
<protein>
    <recommendedName>
        <fullName evidence="6">HOOK N-terminal domain-containing protein</fullName>
    </recommendedName>
</protein>
<reference evidence="4 5" key="1">
    <citation type="submission" date="2019-10" db="EMBL/GenBank/DDBJ databases">
        <title>Assembly and Annotation for the nematode Trichostrongylus colubriformis.</title>
        <authorList>
            <person name="Martin J."/>
        </authorList>
    </citation>
    <scope>NUCLEOTIDE SEQUENCE [LARGE SCALE GENOMIC DNA]</scope>
    <source>
        <strain evidence="4">G859</strain>
        <tissue evidence="4">Whole worm</tissue>
    </source>
</reference>
<keyword evidence="1" id="KW-0175">Coiled coil</keyword>
<name>A0AAN8IT68_TRICO</name>
<feature type="coiled-coil region" evidence="1">
    <location>
        <begin position="552"/>
        <end position="621"/>
    </location>
</feature>
<dbReference type="Proteomes" id="UP001331761">
    <property type="component" value="Unassembled WGS sequence"/>
</dbReference>
<proteinExistence type="predicted"/>
<keyword evidence="5" id="KW-1185">Reference proteome</keyword>
<feature type="coiled-coil region" evidence="1">
    <location>
        <begin position="662"/>
        <end position="699"/>
    </location>
</feature>
<comment type="caution">
    <text evidence="4">The sequence shown here is derived from an EMBL/GenBank/DDBJ whole genome shotgun (WGS) entry which is preliminary data.</text>
</comment>
<feature type="region of interest" description="Disordered" evidence="2">
    <location>
        <begin position="942"/>
        <end position="982"/>
    </location>
</feature>
<dbReference type="EMBL" id="WIXE01007207">
    <property type="protein sequence ID" value="KAK5980627.1"/>
    <property type="molecule type" value="Genomic_DNA"/>
</dbReference>